<dbReference type="SMART" id="SM00855">
    <property type="entry name" value="PGAM"/>
    <property type="match status" value="1"/>
</dbReference>
<dbReference type="STRING" id="649349.Lbys_3105"/>
<feature type="binding site" evidence="3">
    <location>
        <begin position="10"/>
        <end position="17"/>
    </location>
    <ligand>
        <name>substrate</name>
    </ligand>
</feature>
<dbReference type="InterPro" id="IPR001345">
    <property type="entry name" value="PG/BPGM_mutase_AS"/>
</dbReference>
<dbReference type="SUPFAM" id="SSF53254">
    <property type="entry name" value="Phosphoglycerate mutase-like"/>
    <property type="match status" value="1"/>
</dbReference>
<gene>
    <name evidence="4" type="ordered locus">Lbys_3105</name>
</gene>
<feature type="binding site" evidence="3">
    <location>
        <position position="61"/>
    </location>
    <ligand>
        <name>substrate</name>
    </ligand>
</feature>
<dbReference type="AlphaFoldDB" id="E4RUN0"/>
<dbReference type="CDD" id="cd07067">
    <property type="entry name" value="HP_PGM_like"/>
    <property type="match status" value="1"/>
</dbReference>
<dbReference type="eggNOG" id="COG0406">
    <property type="taxonomic scope" value="Bacteria"/>
</dbReference>
<dbReference type="HOGENOM" id="CLU_033323_9_5_10"/>
<dbReference type="PANTHER" id="PTHR46517:SF1">
    <property type="entry name" value="FRUCTOSE-2,6-BISPHOSPHATASE TIGAR"/>
    <property type="match status" value="1"/>
</dbReference>
<dbReference type="GO" id="GO:0005829">
    <property type="term" value="C:cytosol"/>
    <property type="evidence" value="ECO:0007669"/>
    <property type="project" value="TreeGrafter"/>
</dbReference>
<reference key="1">
    <citation type="submission" date="2010-11" db="EMBL/GenBank/DDBJ databases">
        <title>The complete genome of Leadbetterella byssophila DSM 17132.</title>
        <authorList>
            <consortium name="US DOE Joint Genome Institute (JGI-PGF)"/>
            <person name="Lucas S."/>
            <person name="Copeland A."/>
            <person name="Lapidus A."/>
            <person name="Glavina del Rio T."/>
            <person name="Dalin E."/>
            <person name="Tice H."/>
            <person name="Bruce D."/>
            <person name="Goodwin L."/>
            <person name="Pitluck S."/>
            <person name="Kyrpides N."/>
            <person name="Mavromatis K."/>
            <person name="Ivanova N."/>
            <person name="Teshima H."/>
            <person name="Brettin T."/>
            <person name="Detter J.C."/>
            <person name="Han C."/>
            <person name="Tapia R."/>
            <person name="Land M."/>
            <person name="Hauser L."/>
            <person name="Markowitz V."/>
            <person name="Cheng J.-F."/>
            <person name="Hugenholtz P."/>
            <person name="Woyke T."/>
            <person name="Wu D."/>
            <person name="Tindall B."/>
            <person name="Pomrenke H.G."/>
            <person name="Brambilla E."/>
            <person name="Klenk H.-P."/>
            <person name="Eisen J.A."/>
        </authorList>
    </citation>
    <scope>NUCLEOTIDE SEQUENCE [LARGE SCALE GENOMIC DNA]</scope>
    <source>
        <strain>DSM 17132</strain>
    </source>
</reference>
<dbReference type="Pfam" id="PF00300">
    <property type="entry name" value="His_Phos_1"/>
    <property type="match status" value="1"/>
</dbReference>
<proteinExistence type="predicted"/>
<protein>
    <submittedName>
        <fullName evidence="4">Phosphoglycerate mutase</fullName>
    </submittedName>
</protein>
<dbReference type="GO" id="GO:0045820">
    <property type="term" value="P:negative regulation of glycolytic process"/>
    <property type="evidence" value="ECO:0007669"/>
    <property type="project" value="TreeGrafter"/>
</dbReference>
<dbReference type="KEGG" id="lby:Lbys_3105"/>
<keyword evidence="1" id="KW-0378">Hydrolase</keyword>
<dbReference type="PROSITE" id="PS00175">
    <property type="entry name" value="PG_MUTASE"/>
    <property type="match status" value="1"/>
</dbReference>
<dbReference type="GO" id="GO:0043456">
    <property type="term" value="P:regulation of pentose-phosphate shunt"/>
    <property type="evidence" value="ECO:0007669"/>
    <property type="project" value="TreeGrafter"/>
</dbReference>
<keyword evidence="5" id="KW-1185">Reference proteome</keyword>
<evidence type="ECO:0000256" key="3">
    <source>
        <dbReference type="PIRSR" id="PIRSR613078-2"/>
    </source>
</evidence>
<name>E4RUN0_LEAB4</name>
<reference evidence="4 5" key="2">
    <citation type="journal article" date="2011" name="Stand. Genomic Sci.">
        <title>Complete genome sequence of Leadbetterella byssophila type strain (4M15).</title>
        <authorList>
            <person name="Abt B."/>
            <person name="Teshima H."/>
            <person name="Lucas S."/>
            <person name="Lapidus A."/>
            <person name="Del Rio T.G."/>
            <person name="Nolan M."/>
            <person name="Tice H."/>
            <person name="Cheng J.F."/>
            <person name="Pitluck S."/>
            <person name="Liolios K."/>
            <person name="Pagani I."/>
            <person name="Ivanova N."/>
            <person name="Mavromatis K."/>
            <person name="Pati A."/>
            <person name="Tapia R."/>
            <person name="Han C."/>
            <person name="Goodwin L."/>
            <person name="Chen A."/>
            <person name="Palaniappan K."/>
            <person name="Land M."/>
            <person name="Hauser L."/>
            <person name="Chang Y.J."/>
            <person name="Jeffries C.D."/>
            <person name="Rohde M."/>
            <person name="Goker M."/>
            <person name="Tindall B.J."/>
            <person name="Detter J.C."/>
            <person name="Woyke T."/>
            <person name="Bristow J."/>
            <person name="Eisen J.A."/>
            <person name="Markowitz V."/>
            <person name="Hugenholtz P."/>
            <person name="Klenk H.P."/>
            <person name="Kyrpides N.C."/>
        </authorList>
    </citation>
    <scope>NUCLEOTIDE SEQUENCE [LARGE SCALE GENOMIC DNA]</scope>
    <source>
        <strain evidence="5">DSM 17132 / JCM 16389 / KACC 11308 / NBRC 106382 / 4M15</strain>
    </source>
</reference>
<sequence length="211" mass="24065">MSKKTIYLIRHGETEYNKSGAVQGRGINADLNETGQMQARAFYEHYKDIPFQKVYISTLKRTYQTAYGFIDAGIPYESLEGLDEISWGTVEGKTLHETGYQVFKEVLHSWESGDTKAKLEGGESPEEVVVRQKAAFSHILSHKNEDLILITMHGRAMRILLSHLLGTPLSMMDQYEHSNTCLYILEYDYDKEAFSLVSANNTDHLKIHLNL</sequence>
<dbReference type="InterPro" id="IPR013078">
    <property type="entry name" value="His_Pase_superF_clade-1"/>
</dbReference>
<evidence type="ECO:0000313" key="5">
    <source>
        <dbReference type="Proteomes" id="UP000007435"/>
    </source>
</evidence>
<feature type="active site" description="Tele-phosphohistidine intermediate" evidence="2">
    <location>
        <position position="11"/>
    </location>
</feature>
<dbReference type="OrthoDB" id="9782128at2"/>
<dbReference type="Gene3D" id="3.40.50.1240">
    <property type="entry name" value="Phosphoglycerate mutase-like"/>
    <property type="match status" value="1"/>
</dbReference>
<dbReference type="RefSeq" id="WP_013409795.1">
    <property type="nucleotide sequence ID" value="NC_014655.1"/>
</dbReference>
<dbReference type="EMBL" id="CP002305">
    <property type="protein sequence ID" value="ADQ18766.1"/>
    <property type="molecule type" value="Genomic_DNA"/>
</dbReference>
<dbReference type="InterPro" id="IPR029033">
    <property type="entry name" value="His_PPase_superfam"/>
</dbReference>
<accession>E4RUN0</accession>
<organism evidence="4 5">
    <name type="scientific">Leadbetterella byssophila (strain DSM 17132 / JCM 16389 / KACC 11308 / NBRC 106382 / 4M15)</name>
    <dbReference type="NCBI Taxonomy" id="649349"/>
    <lineage>
        <taxon>Bacteria</taxon>
        <taxon>Pseudomonadati</taxon>
        <taxon>Bacteroidota</taxon>
        <taxon>Cytophagia</taxon>
        <taxon>Cytophagales</taxon>
        <taxon>Leadbetterellaceae</taxon>
        <taxon>Leadbetterella</taxon>
    </lineage>
</organism>
<dbReference type="GO" id="GO:0004331">
    <property type="term" value="F:fructose-2,6-bisphosphate 2-phosphatase activity"/>
    <property type="evidence" value="ECO:0007669"/>
    <property type="project" value="TreeGrafter"/>
</dbReference>
<dbReference type="PANTHER" id="PTHR46517">
    <property type="entry name" value="FRUCTOSE-2,6-BISPHOSPHATASE TIGAR"/>
    <property type="match status" value="1"/>
</dbReference>
<dbReference type="Proteomes" id="UP000007435">
    <property type="component" value="Chromosome"/>
</dbReference>
<evidence type="ECO:0000256" key="1">
    <source>
        <dbReference type="ARBA" id="ARBA00022801"/>
    </source>
</evidence>
<dbReference type="PIRSF" id="PIRSF000709">
    <property type="entry name" value="6PFK_2-Ptase"/>
    <property type="match status" value="1"/>
</dbReference>
<evidence type="ECO:0000256" key="2">
    <source>
        <dbReference type="PIRSR" id="PIRSR613078-1"/>
    </source>
</evidence>
<feature type="active site" description="Proton donor/acceptor" evidence="2">
    <location>
        <position position="84"/>
    </location>
</feature>
<dbReference type="InterPro" id="IPR051695">
    <property type="entry name" value="Phosphoglycerate_Mutase"/>
</dbReference>
<evidence type="ECO:0000313" key="4">
    <source>
        <dbReference type="EMBL" id="ADQ18766.1"/>
    </source>
</evidence>